<evidence type="ECO:0000313" key="1">
    <source>
        <dbReference type="EMBL" id="MFC1851951.1"/>
    </source>
</evidence>
<protein>
    <submittedName>
        <fullName evidence="1">Uncharacterized protein</fullName>
    </submittedName>
</protein>
<gene>
    <name evidence="1" type="ORF">ACFL27_17300</name>
</gene>
<keyword evidence="2" id="KW-1185">Reference proteome</keyword>
<dbReference type="EMBL" id="JBHPBY010000245">
    <property type="protein sequence ID" value="MFC1851951.1"/>
    <property type="molecule type" value="Genomic_DNA"/>
</dbReference>
<accession>A0ABV6Z0H9</accession>
<name>A0ABV6Z0H9_UNCC1</name>
<comment type="caution">
    <text evidence="1">The sequence shown here is derived from an EMBL/GenBank/DDBJ whole genome shotgun (WGS) entry which is preliminary data.</text>
</comment>
<evidence type="ECO:0000313" key="2">
    <source>
        <dbReference type="Proteomes" id="UP001594351"/>
    </source>
</evidence>
<sequence>MDKGKFRALLSVVPLTIIIFTFGMFQALGVEQSYATMRNLIHYFGLDNISLLSKGDSQEGAYIINGRKYYTRIGDLPGNEQDIFNEYNRNIESDAKFVHQTEKGGHIFQSDGNLTKLIAVEKNVKTRQTNCMEQVAEEIITERQQAIEDDPIVNDIIADLKAAKIKPQRIAAAVNEYARTQTTSDLVMKGYLDDLLARVGEIKSEIDVPGKDLEDIARFPGSVRVLDASKRSGSIHLLGFESNQSVSTNAHHYRSEFISQGWTSIQGFEQASSNKNELVLLLFTKKDRISLVSVKESSNNKARAMILTVVGFESGAS</sequence>
<reference evidence="1 2" key="1">
    <citation type="submission" date="2024-09" db="EMBL/GenBank/DDBJ databases">
        <title>Laminarin stimulates single cell rates of sulfate reduction while oxygen inhibits transcriptomic activity in coastal marine sediment.</title>
        <authorList>
            <person name="Lindsay M."/>
            <person name="Orcutt B."/>
            <person name="Emerson D."/>
            <person name="Stepanauskas R."/>
            <person name="D'Angelo T."/>
        </authorList>
    </citation>
    <scope>NUCLEOTIDE SEQUENCE [LARGE SCALE GENOMIC DNA]</scope>
    <source>
        <strain evidence="1">SAG AM-311-K15</strain>
    </source>
</reference>
<dbReference type="Proteomes" id="UP001594351">
    <property type="component" value="Unassembled WGS sequence"/>
</dbReference>
<proteinExistence type="predicted"/>
<organism evidence="1 2">
    <name type="scientific">candidate division CSSED10-310 bacterium</name>
    <dbReference type="NCBI Taxonomy" id="2855610"/>
    <lineage>
        <taxon>Bacteria</taxon>
        <taxon>Bacteria division CSSED10-310</taxon>
    </lineage>
</organism>